<dbReference type="Gene3D" id="3.40.1620.10">
    <property type="entry name" value="YefM-like domain"/>
    <property type="match status" value="1"/>
</dbReference>
<dbReference type="Proteomes" id="UP000564885">
    <property type="component" value="Unassembled WGS sequence"/>
</dbReference>
<dbReference type="InterPro" id="IPR051416">
    <property type="entry name" value="phD-YefM_TA_antitoxins"/>
</dbReference>
<reference evidence="3 4" key="1">
    <citation type="submission" date="2020-04" db="EMBL/GenBank/DDBJ databases">
        <title>Enterovirga sp. isolate from soil.</title>
        <authorList>
            <person name="Chea S."/>
            <person name="Kim D.-U."/>
        </authorList>
    </citation>
    <scope>NUCLEOTIDE SEQUENCE [LARGE SCALE GENOMIC DNA]</scope>
    <source>
        <strain evidence="3 4">DB1703</strain>
    </source>
</reference>
<organism evidence="3 4">
    <name type="scientific">Enterovirga aerilata</name>
    <dbReference type="NCBI Taxonomy" id="2730920"/>
    <lineage>
        <taxon>Bacteria</taxon>
        <taxon>Pseudomonadati</taxon>
        <taxon>Pseudomonadota</taxon>
        <taxon>Alphaproteobacteria</taxon>
        <taxon>Hyphomicrobiales</taxon>
        <taxon>Methylobacteriaceae</taxon>
        <taxon>Enterovirga</taxon>
    </lineage>
</organism>
<proteinExistence type="inferred from homology"/>
<gene>
    <name evidence="3" type="ORF">HJG44_00800</name>
</gene>
<dbReference type="PANTHER" id="PTHR35377">
    <property type="entry name" value="ANTITOXIN VAPB49-RELATED-RELATED"/>
    <property type="match status" value="1"/>
</dbReference>
<comment type="function">
    <text evidence="2">Antitoxin component of a type II toxin-antitoxin (TA) system.</text>
</comment>
<dbReference type="Pfam" id="PF02604">
    <property type="entry name" value="PhdYeFM_antitox"/>
    <property type="match status" value="1"/>
</dbReference>
<sequence length="84" mass="9640">MRTVSAADANRHFSKLLREVKAGETVVITSHGEPVARIEPVSEEEQDRARRQAALKKLFDRLESQPAMNIPITWTRDDIYDDDF</sequence>
<dbReference type="AlphaFoldDB" id="A0A849IAE7"/>
<name>A0A849IAE7_9HYPH</name>
<dbReference type="EMBL" id="JABEPP010000001">
    <property type="protein sequence ID" value="NNM70933.1"/>
    <property type="molecule type" value="Genomic_DNA"/>
</dbReference>
<evidence type="ECO:0000313" key="3">
    <source>
        <dbReference type="EMBL" id="NNM70933.1"/>
    </source>
</evidence>
<comment type="similarity">
    <text evidence="1 2">Belongs to the phD/YefM antitoxin family.</text>
</comment>
<dbReference type="RefSeq" id="WP_171216453.1">
    <property type="nucleotide sequence ID" value="NZ_JABEPP010000001.1"/>
</dbReference>
<dbReference type="NCBIfam" id="TIGR01552">
    <property type="entry name" value="phd_fam"/>
    <property type="match status" value="1"/>
</dbReference>
<evidence type="ECO:0000313" key="4">
    <source>
        <dbReference type="Proteomes" id="UP000564885"/>
    </source>
</evidence>
<keyword evidence="4" id="KW-1185">Reference proteome</keyword>
<protein>
    <recommendedName>
        <fullName evidence="2">Antitoxin</fullName>
    </recommendedName>
</protein>
<accession>A0A849IAE7</accession>
<dbReference type="InterPro" id="IPR006442">
    <property type="entry name" value="Antitoxin_Phd/YefM"/>
</dbReference>
<evidence type="ECO:0000256" key="2">
    <source>
        <dbReference type="RuleBase" id="RU362080"/>
    </source>
</evidence>
<dbReference type="InterPro" id="IPR036165">
    <property type="entry name" value="YefM-like_sf"/>
</dbReference>
<dbReference type="PANTHER" id="PTHR35377:SF8">
    <property type="entry name" value="ANTITOXIN VAPB22"/>
    <property type="match status" value="1"/>
</dbReference>
<dbReference type="SUPFAM" id="SSF143120">
    <property type="entry name" value="YefM-like"/>
    <property type="match status" value="1"/>
</dbReference>
<evidence type="ECO:0000256" key="1">
    <source>
        <dbReference type="ARBA" id="ARBA00009981"/>
    </source>
</evidence>
<comment type="caution">
    <text evidence="3">The sequence shown here is derived from an EMBL/GenBank/DDBJ whole genome shotgun (WGS) entry which is preliminary data.</text>
</comment>